<evidence type="ECO:0008006" key="5">
    <source>
        <dbReference type="Google" id="ProtNLM"/>
    </source>
</evidence>
<feature type="transmembrane region" description="Helical" evidence="2">
    <location>
        <begin position="6"/>
        <end position="24"/>
    </location>
</feature>
<keyword evidence="4" id="KW-1185">Reference proteome</keyword>
<feature type="transmembrane region" description="Helical" evidence="2">
    <location>
        <begin position="36"/>
        <end position="54"/>
    </location>
</feature>
<evidence type="ECO:0000313" key="3">
    <source>
        <dbReference type="EMBL" id="KAK5100222.1"/>
    </source>
</evidence>
<feature type="transmembrane region" description="Helical" evidence="2">
    <location>
        <begin position="80"/>
        <end position="98"/>
    </location>
</feature>
<keyword evidence="2" id="KW-0812">Transmembrane</keyword>
<dbReference type="Proteomes" id="UP001345013">
    <property type="component" value="Unassembled WGS sequence"/>
</dbReference>
<name>A0ABR0KLY3_9EURO</name>
<reference evidence="3 4" key="1">
    <citation type="submission" date="2023-08" db="EMBL/GenBank/DDBJ databases">
        <title>Black Yeasts Isolated from many extreme environments.</title>
        <authorList>
            <person name="Coleine C."/>
            <person name="Stajich J.E."/>
            <person name="Selbmann L."/>
        </authorList>
    </citation>
    <scope>NUCLEOTIDE SEQUENCE [LARGE SCALE GENOMIC DNA]</scope>
    <source>
        <strain evidence="3 4">CCFEE 5885</strain>
    </source>
</reference>
<comment type="caution">
    <text evidence="3">The sequence shown here is derived from an EMBL/GenBank/DDBJ whole genome shotgun (WGS) entry which is preliminary data.</text>
</comment>
<evidence type="ECO:0000256" key="1">
    <source>
        <dbReference type="SAM" id="MobiDB-lite"/>
    </source>
</evidence>
<keyword evidence="2" id="KW-0472">Membrane</keyword>
<keyword evidence="2" id="KW-1133">Transmembrane helix</keyword>
<proteinExistence type="predicted"/>
<gene>
    <name evidence="3" type="ORF">LTR24_001017</name>
</gene>
<accession>A0ABR0KLY3</accession>
<evidence type="ECO:0000313" key="4">
    <source>
        <dbReference type="Proteomes" id="UP001345013"/>
    </source>
</evidence>
<protein>
    <recommendedName>
        <fullName evidence="5">MARVEL domain-containing protein</fullName>
    </recommendedName>
</protein>
<organism evidence="3 4">
    <name type="scientific">Lithohypha guttulata</name>
    <dbReference type="NCBI Taxonomy" id="1690604"/>
    <lineage>
        <taxon>Eukaryota</taxon>
        <taxon>Fungi</taxon>
        <taxon>Dikarya</taxon>
        <taxon>Ascomycota</taxon>
        <taxon>Pezizomycotina</taxon>
        <taxon>Eurotiomycetes</taxon>
        <taxon>Chaetothyriomycetidae</taxon>
        <taxon>Chaetothyriales</taxon>
        <taxon>Trichomeriaceae</taxon>
        <taxon>Lithohypha</taxon>
    </lineage>
</organism>
<feature type="region of interest" description="Disordered" evidence="1">
    <location>
        <begin position="132"/>
        <end position="176"/>
    </location>
</feature>
<dbReference type="EMBL" id="JAVRRG010000007">
    <property type="protein sequence ID" value="KAK5100222.1"/>
    <property type="molecule type" value="Genomic_DNA"/>
</dbReference>
<sequence length="219" mass="24392">MDFPHCSILTLISLVLTTCIHLCTRLSPVFNLVINIPLLALWVVSVCLLAWNIYGTLKHSCTISNWGNKDGVLICQEYKALFSFAVFGTLAQIAMVIVDFRALRAQRRGGKYAKMRDSTSEVKLLPYNSTHAHSNSNSIHDAPYHGSTTEYRDEPGWRPGQRTNTVASSRGGDYGDIAGTDGRQAVRMNDYHQQPQLATQQTGYDSGYEQQAAGYGHRY</sequence>
<evidence type="ECO:0000256" key="2">
    <source>
        <dbReference type="SAM" id="Phobius"/>
    </source>
</evidence>